<reference evidence="1 2" key="1">
    <citation type="submission" date="2020-12" db="EMBL/GenBank/DDBJ databases">
        <title>Complete genome sequence of Mycobacterium heckeshornense JCM 15655T, closely related to a pathogenic non-tuberculous mycobacterial species Mycobacterium xenopi.</title>
        <authorList>
            <person name="Yoshida M."/>
            <person name="Fukano H."/>
            <person name="Asakura T."/>
            <person name="Suzuki M."/>
            <person name="Hoshino Y."/>
        </authorList>
    </citation>
    <scope>NUCLEOTIDE SEQUENCE [LARGE SCALE GENOMIC DNA]</scope>
    <source>
        <strain evidence="1 2">JCM 15655</strain>
    </source>
</reference>
<keyword evidence="2" id="KW-1185">Reference proteome</keyword>
<dbReference type="EMBL" id="AP024237">
    <property type="protein sequence ID" value="BCO35507.1"/>
    <property type="molecule type" value="Genomic_DNA"/>
</dbReference>
<dbReference type="AlphaFoldDB" id="A0A7R7JFK7"/>
<evidence type="ECO:0000313" key="1">
    <source>
        <dbReference type="EMBL" id="BCO35507.1"/>
    </source>
</evidence>
<proteinExistence type="predicted"/>
<accession>A0A7R7JFK7</accession>
<name>A0A7R7JFK7_9MYCO</name>
<sequence>MSNQPAVVAVGTTTTPIPLPPVAGVWVLNSSGGLGDSGTAPDVVVNQGDPASLDPQVGCRLKPGQFVTLPLLDTYGHPLALSAIATGPGGQLKLELLEDGGGWA</sequence>
<protein>
    <submittedName>
        <fullName evidence="1">Uncharacterized protein</fullName>
    </submittedName>
</protein>
<organism evidence="1 2">
    <name type="scientific">Mycobacterium heckeshornense</name>
    <dbReference type="NCBI Taxonomy" id="110505"/>
    <lineage>
        <taxon>Bacteria</taxon>
        <taxon>Bacillati</taxon>
        <taxon>Actinomycetota</taxon>
        <taxon>Actinomycetes</taxon>
        <taxon>Mycobacteriales</taxon>
        <taxon>Mycobacteriaceae</taxon>
        <taxon>Mycobacterium</taxon>
    </lineage>
</organism>
<evidence type="ECO:0000313" key="2">
    <source>
        <dbReference type="Proteomes" id="UP000595446"/>
    </source>
</evidence>
<gene>
    <name evidence="1" type="ORF">MHEC_19400</name>
</gene>
<dbReference type="Proteomes" id="UP000595446">
    <property type="component" value="Chromosome"/>
</dbReference>